<evidence type="ECO:0000313" key="10">
    <source>
        <dbReference type="EMBL" id="KXS21575.1"/>
    </source>
</evidence>
<dbReference type="Proteomes" id="UP000070544">
    <property type="component" value="Unassembled WGS sequence"/>
</dbReference>
<dbReference type="PANTHER" id="PTHR14614">
    <property type="entry name" value="HEPATOCELLULAR CARCINOMA-ASSOCIATED ANTIGEN"/>
    <property type="match status" value="1"/>
</dbReference>
<dbReference type="InterPro" id="IPR019410">
    <property type="entry name" value="Methyltransf_16"/>
</dbReference>
<dbReference type="InterPro" id="IPR029063">
    <property type="entry name" value="SAM-dependent_MTases_sf"/>
</dbReference>
<dbReference type="OrthoDB" id="1723750at2759"/>
<dbReference type="GO" id="GO:0032259">
    <property type="term" value="P:methylation"/>
    <property type="evidence" value="ECO:0007669"/>
    <property type="project" value="UniProtKB-KW"/>
</dbReference>
<evidence type="ECO:0000313" key="11">
    <source>
        <dbReference type="Proteomes" id="UP000070544"/>
    </source>
</evidence>
<dbReference type="GO" id="GO:0005634">
    <property type="term" value="C:nucleus"/>
    <property type="evidence" value="ECO:0007669"/>
    <property type="project" value="UniProtKB-SubCell"/>
</dbReference>
<comment type="similarity">
    <text evidence="9">Belongs to the methyltransferase superfamily. METTL18 family.</text>
</comment>
<organism evidence="10 11">
    <name type="scientific">Gonapodya prolifera (strain JEL478)</name>
    <name type="common">Monoblepharis prolifera</name>
    <dbReference type="NCBI Taxonomy" id="1344416"/>
    <lineage>
        <taxon>Eukaryota</taxon>
        <taxon>Fungi</taxon>
        <taxon>Fungi incertae sedis</taxon>
        <taxon>Chytridiomycota</taxon>
        <taxon>Chytridiomycota incertae sedis</taxon>
        <taxon>Monoblepharidomycetes</taxon>
        <taxon>Monoblepharidales</taxon>
        <taxon>Gonapodyaceae</taxon>
        <taxon>Gonapodya</taxon>
    </lineage>
</organism>
<gene>
    <name evidence="10" type="ORF">M427DRAFT_93496</name>
</gene>
<dbReference type="GO" id="GO:0005737">
    <property type="term" value="C:cytoplasm"/>
    <property type="evidence" value="ECO:0007669"/>
    <property type="project" value="UniProtKB-SubCell"/>
</dbReference>
<sequence length="318" mass="34794">MPNRQVKCDGHTHSSKVITADTIVGELLTFPRPNFSDSSSPIPSRFTLARREISDIKFQLAQNDPEVSQSHDVSQPLEKLETSALVRSMTDRTDLIPGVYEGGLKTWECSLDLVDYLSRTFNGSSPDLTITDQTVLEIGCGAALPGIYCLLHGAARVDLQDYNPAVLSLVTAPNVLLNTTHRPAAESVDESTGTFEDVAPPDPTFGGRAHFYSGSWSTLSPLIAPGSYRVILTSETIYNISHHEDLLNLIEHALHPSGICLVAAKTNYFGLSGSIFTFSGEVEARGKLKASKVWSSDNEHNRGSGGVRREIWLLKWIR</sequence>
<evidence type="ECO:0000256" key="3">
    <source>
        <dbReference type="ARBA" id="ARBA00012533"/>
    </source>
</evidence>
<dbReference type="STRING" id="1344416.A0A139AYN9"/>
<evidence type="ECO:0000256" key="8">
    <source>
        <dbReference type="ARBA" id="ARBA00023242"/>
    </source>
</evidence>
<name>A0A139AYN9_GONPJ</name>
<accession>A0A139AYN9</accession>
<dbReference type="EMBL" id="KQ965732">
    <property type="protein sequence ID" value="KXS21575.1"/>
    <property type="molecule type" value="Genomic_DNA"/>
</dbReference>
<keyword evidence="4" id="KW-0963">Cytoplasm</keyword>
<dbReference type="OMA" id="NLLLTWH"/>
<dbReference type="Gene3D" id="3.40.50.150">
    <property type="entry name" value="Vaccinia Virus protein VP39"/>
    <property type="match status" value="1"/>
</dbReference>
<evidence type="ECO:0000256" key="2">
    <source>
        <dbReference type="ARBA" id="ARBA00004496"/>
    </source>
</evidence>
<evidence type="ECO:0000256" key="4">
    <source>
        <dbReference type="ARBA" id="ARBA00022490"/>
    </source>
</evidence>
<evidence type="ECO:0000256" key="7">
    <source>
        <dbReference type="ARBA" id="ARBA00022691"/>
    </source>
</evidence>
<keyword evidence="7" id="KW-0949">S-adenosyl-L-methionine</keyword>
<protein>
    <recommendedName>
        <fullName evidence="3">protein-histidine N-methyltransferase</fullName>
        <ecNumber evidence="3">2.1.1.85</ecNumber>
    </recommendedName>
</protein>
<dbReference type="SUPFAM" id="SSF53335">
    <property type="entry name" value="S-adenosyl-L-methionine-dependent methyltransferases"/>
    <property type="match status" value="1"/>
</dbReference>
<dbReference type="AlphaFoldDB" id="A0A139AYN9"/>
<keyword evidence="5" id="KW-0489">Methyltransferase</keyword>
<evidence type="ECO:0000256" key="1">
    <source>
        <dbReference type="ARBA" id="ARBA00004123"/>
    </source>
</evidence>
<dbReference type="GO" id="GO:0018064">
    <property type="term" value="F:protein-L-histidine N-tele-methyltransferase activity"/>
    <property type="evidence" value="ECO:0007669"/>
    <property type="project" value="UniProtKB-EC"/>
</dbReference>
<keyword evidence="11" id="KW-1185">Reference proteome</keyword>
<proteinExistence type="inferred from homology"/>
<evidence type="ECO:0000256" key="6">
    <source>
        <dbReference type="ARBA" id="ARBA00022679"/>
    </source>
</evidence>
<comment type="subcellular location">
    <subcellularLocation>
        <location evidence="2">Cytoplasm</location>
    </subcellularLocation>
    <subcellularLocation>
        <location evidence="1">Nucleus</location>
    </subcellularLocation>
</comment>
<evidence type="ECO:0000256" key="5">
    <source>
        <dbReference type="ARBA" id="ARBA00022603"/>
    </source>
</evidence>
<keyword evidence="6" id="KW-0808">Transferase</keyword>
<dbReference type="PANTHER" id="PTHR14614:SF39">
    <property type="entry name" value="HISTIDINE PROTEIN METHYLTRANSFERASE 1 HOMOLOG"/>
    <property type="match status" value="1"/>
</dbReference>
<reference evidence="10 11" key="1">
    <citation type="journal article" date="2015" name="Genome Biol. Evol.">
        <title>Phylogenomic analyses indicate that early fungi evolved digesting cell walls of algal ancestors of land plants.</title>
        <authorList>
            <person name="Chang Y."/>
            <person name="Wang S."/>
            <person name="Sekimoto S."/>
            <person name="Aerts A.L."/>
            <person name="Choi C."/>
            <person name="Clum A."/>
            <person name="LaButti K.M."/>
            <person name="Lindquist E.A."/>
            <person name="Yee Ngan C."/>
            <person name="Ohm R.A."/>
            <person name="Salamov A.A."/>
            <person name="Grigoriev I.V."/>
            <person name="Spatafora J.W."/>
            <person name="Berbee M.L."/>
        </authorList>
    </citation>
    <scope>NUCLEOTIDE SEQUENCE [LARGE SCALE GENOMIC DNA]</scope>
    <source>
        <strain evidence="10 11">JEL478</strain>
    </source>
</reference>
<evidence type="ECO:0000256" key="9">
    <source>
        <dbReference type="ARBA" id="ARBA00038126"/>
    </source>
</evidence>
<keyword evidence="8" id="KW-0539">Nucleus</keyword>
<dbReference type="EC" id="2.1.1.85" evidence="3"/>